<sequence>MAAAAVPGSERQSSLRAARTHHVAPPAGGCRRRLPSSLLSQLNAGHAIVGREQQQSQMESGSGRRRFRRSPPPDGDRFRRQRGHGGGTDLISDLPDEMLLLVLAGLSCIRTTVRTDLLSRRWRGLWTSLAHTGLVFHDVAPTTVKAALARFAASPPASVSTVDIRLPSPCDCPKQVNALLRDAMVFSPTELVVILLESFTECPFMDIELPCFRGTTSIELDAAFMRIKPTPMAEFTALERLSLKGNIDNLGAVLDRCPCLRVLAVAFRLVDSALVESALAWIQVMRHRLTVSLLDISIPRKDIINAAGFASLVHAAARISPQEFIFSNYNQHINGVRNIINAHLPWFHRATSVVLSLHNICFTRLPEQNFSTLEMLSLSACSIINLPTLITRCPRLRVLKVIAGKSTRNITIRSTSLQELDVRAFMECSSIDIVTPVLKQLKLGVRANTELSMSISTPMVENISFQRSEAFWLT</sequence>
<feature type="compositionally biased region" description="Low complexity" evidence="1">
    <location>
        <begin position="50"/>
        <end position="61"/>
    </location>
</feature>
<dbReference type="SUPFAM" id="SSF52058">
    <property type="entry name" value="L domain-like"/>
    <property type="match status" value="1"/>
</dbReference>
<evidence type="ECO:0000313" key="3">
    <source>
        <dbReference type="EnsemblPlants" id="EMT24475"/>
    </source>
</evidence>
<evidence type="ECO:0000259" key="2">
    <source>
        <dbReference type="Pfam" id="PF24758"/>
    </source>
</evidence>
<dbReference type="InterPro" id="IPR032675">
    <property type="entry name" value="LRR_dom_sf"/>
</dbReference>
<dbReference type="Pfam" id="PF24758">
    <property type="entry name" value="LRR_At5g56370"/>
    <property type="match status" value="1"/>
</dbReference>
<dbReference type="InterPro" id="IPR055411">
    <property type="entry name" value="LRR_FXL15/At3g58940/PEG3-like"/>
</dbReference>
<dbReference type="ExpressionAtlas" id="M8BHL4">
    <property type="expression patterns" value="baseline"/>
</dbReference>
<dbReference type="InterPro" id="IPR036047">
    <property type="entry name" value="F-box-like_dom_sf"/>
</dbReference>
<feature type="domain" description="F-box/LRR-repeat protein 15/At3g58940/PEG3-like LRR" evidence="2">
    <location>
        <begin position="317"/>
        <end position="444"/>
    </location>
</feature>
<protein>
    <recommendedName>
        <fullName evidence="2">F-box/LRR-repeat protein 15/At3g58940/PEG3-like LRR domain-containing protein</fullName>
    </recommendedName>
</protein>
<feature type="region of interest" description="Disordered" evidence="1">
    <location>
        <begin position="48"/>
        <end position="89"/>
    </location>
</feature>
<evidence type="ECO:0000256" key="1">
    <source>
        <dbReference type="SAM" id="MobiDB-lite"/>
    </source>
</evidence>
<name>M8BHL4_AEGTA</name>
<dbReference type="SUPFAM" id="SSF81383">
    <property type="entry name" value="F-box domain"/>
    <property type="match status" value="1"/>
</dbReference>
<feature type="region of interest" description="Disordered" evidence="1">
    <location>
        <begin position="1"/>
        <end position="36"/>
    </location>
</feature>
<reference evidence="3" key="1">
    <citation type="submission" date="2015-06" db="UniProtKB">
        <authorList>
            <consortium name="EnsemblPlants"/>
        </authorList>
    </citation>
    <scope>IDENTIFICATION</scope>
</reference>
<dbReference type="PANTHER" id="PTHR34709">
    <property type="entry name" value="OS10G0396666 PROTEIN"/>
    <property type="match status" value="1"/>
</dbReference>
<dbReference type="PANTHER" id="PTHR34709:SF21">
    <property type="entry name" value="FBD DOMAIN-CONTAINING PROTEIN"/>
    <property type="match status" value="1"/>
</dbReference>
<dbReference type="InterPro" id="IPR055312">
    <property type="entry name" value="FBL15-like"/>
</dbReference>
<dbReference type="Gene3D" id="3.80.10.10">
    <property type="entry name" value="Ribonuclease Inhibitor"/>
    <property type="match status" value="1"/>
</dbReference>
<dbReference type="EnsemblPlants" id="EMT24475">
    <property type="protein sequence ID" value="EMT24475"/>
    <property type="gene ID" value="F775_00202"/>
</dbReference>
<proteinExistence type="predicted"/>
<accession>M8BHL4</accession>
<organism evidence="3">
    <name type="scientific">Aegilops tauschii</name>
    <name type="common">Tausch's goatgrass</name>
    <name type="synonym">Aegilops squarrosa</name>
    <dbReference type="NCBI Taxonomy" id="37682"/>
    <lineage>
        <taxon>Eukaryota</taxon>
        <taxon>Viridiplantae</taxon>
        <taxon>Streptophyta</taxon>
        <taxon>Embryophyta</taxon>
        <taxon>Tracheophyta</taxon>
        <taxon>Spermatophyta</taxon>
        <taxon>Magnoliopsida</taxon>
        <taxon>Liliopsida</taxon>
        <taxon>Poales</taxon>
        <taxon>Poaceae</taxon>
        <taxon>BOP clade</taxon>
        <taxon>Pooideae</taxon>
        <taxon>Triticodae</taxon>
        <taxon>Triticeae</taxon>
        <taxon>Triticinae</taxon>
        <taxon>Aegilops</taxon>
    </lineage>
</organism>
<dbReference type="AlphaFoldDB" id="M8BHL4"/>